<reference evidence="6 7" key="1">
    <citation type="submission" date="2018-08" db="EMBL/GenBank/DDBJ databases">
        <title>A genome reference for cultivated species of the human gut microbiota.</title>
        <authorList>
            <person name="Zou Y."/>
            <person name="Xue W."/>
            <person name="Luo G."/>
        </authorList>
    </citation>
    <scope>NUCLEOTIDE SEQUENCE [LARGE SCALE GENOMIC DNA]</scope>
    <source>
        <strain evidence="5 8">AM27-46</strain>
        <strain evidence="4 9">AM39-1</strain>
        <strain evidence="3 6">OM07-9</strain>
        <strain evidence="2 7">TM10-17</strain>
    </source>
</reference>
<evidence type="ECO:0000313" key="5">
    <source>
        <dbReference type="EMBL" id="RHE53967.1"/>
    </source>
</evidence>
<accession>A0A374MQX5</accession>
<evidence type="ECO:0000313" key="7">
    <source>
        <dbReference type="Proteomes" id="UP000263754"/>
    </source>
</evidence>
<dbReference type="Proteomes" id="UP000433928">
    <property type="component" value="Unassembled WGS sequence"/>
</dbReference>
<dbReference type="EMBL" id="WCUG01000009">
    <property type="protein sequence ID" value="KAB4169200.1"/>
    <property type="molecule type" value="Genomic_DNA"/>
</dbReference>
<dbReference type="Proteomes" id="UP000284640">
    <property type="component" value="Unassembled WGS sequence"/>
</dbReference>
<dbReference type="EMBL" id="QSHA01000033">
    <property type="protein sequence ID" value="RHB67620.1"/>
    <property type="molecule type" value="Genomic_DNA"/>
</dbReference>
<name>A0A374MQX5_BACUN</name>
<protein>
    <submittedName>
        <fullName evidence="2">Uncharacterized protein</fullName>
    </submittedName>
</protein>
<reference evidence="1 10" key="2">
    <citation type="journal article" date="2019" name="Nat. Med.">
        <title>A library of human gut bacterial isolates paired with longitudinal multiomics data enables mechanistic microbiome research.</title>
        <authorList>
            <person name="Poyet M."/>
            <person name="Groussin M."/>
            <person name="Gibbons S.M."/>
            <person name="Avila-Pacheco J."/>
            <person name="Jiang X."/>
            <person name="Kearney S.M."/>
            <person name="Perrotta A.R."/>
            <person name="Berdy B."/>
            <person name="Zhao S."/>
            <person name="Lieberman T.D."/>
            <person name="Swanson P.K."/>
            <person name="Smith M."/>
            <person name="Roesemann S."/>
            <person name="Alexander J.E."/>
            <person name="Rich S.A."/>
            <person name="Livny J."/>
            <person name="Vlamakis H."/>
            <person name="Clish C."/>
            <person name="Bullock K."/>
            <person name="Deik A."/>
            <person name="Scott J."/>
            <person name="Pierce K.A."/>
            <person name="Xavier R.J."/>
            <person name="Alm E.J."/>
        </authorList>
    </citation>
    <scope>NUCLEOTIDE SEQUENCE [LARGE SCALE GENOMIC DNA]</scope>
    <source>
        <strain evidence="1 10">BIOML-A27</strain>
    </source>
</reference>
<evidence type="ECO:0000313" key="4">
    <source>
        <dbReference type="EMBL" id="RHB67620.1"/>
    </source>
</evidence>
<proteinExistence type="predicted"/>
<dbReference type="AlphaFoldDB" id="A0A374MQX5"/>
<dbReference type="Proteomes" id="UP000286114">
    <property type="component" value="Unassembled WGS sequence"/>
</dbReference>
<evidence type="ECO:0000313" key="1">
    <source>
        <dbReference type="EMBL" id="KAB4169200.1"/>
    </source>
</evidence>
<dbReference type="Proteomes" id="UP000263754">
    <property type="component" value="Unassembled WGS sequence"/>
</dbReference>
<dbReference type="EMBL" id="QSTL01000041">
    <property type="protein sequence ID" value="RGM50828.1"/>
    <property type="molecule type" value="Genomic_DNA"/>
</dbReference>
<gene>
    <name evidence="5" type="ORF">DW729_20145</name>
    <name evidence="4" type="ORF">DW873_18970</name>
    <name evidence="3" type="ORF">DXC07_19730</name>
    <name evidence="2" type="ORF">DXD90_15030</name>
    <name evidence="1" type="ORF">GAQ59_11880</name>
</gene>
<comment type="caution">
    <text evidence="2">The sequence shown here is derived from an EMBL/GenBank/DDBJ whole genome shotgun (WGS) entry which is preliminary data.</text>
</comment>
<evidence type="ECO:0000313" key="3">
    <source>
        <dbReference type="EMBL" id="RGM50828.1"/>
    </source>
</evidence>
<dbReference type="EMBL" id="QSKL01000062">
    <property type="protein sequence ID" value="RHE53967.1"/>
    <property type="molecule type" value="Genomic_DNA"/>
</dbReference>
<dbReference type="Proteomes" id="UP000261295">
    <property type="component" value="Unassembled WGS sequence"/>
</dbReference>
<evidence type="ECO:0000313" key="8">
    <source>
        <dbReference type="Proteomes" id="UP000284640"/>
    </source>
</evidence>
<evidence type="ECO:0000313" key="6">
    <source>
        <dbReference type="Proteomes" id="UP000261295"/>
    </source>
</evidence>
<organism evidence="2 7">
    <name type="scientific">Bacteroides uniformis</name>
    <dbReference type="NCBI Taxonomy" id="820"/>
    <lineage>
        <taxon>Bacteria</taxon>
        <taxon>Pseudomonadati</taxon>
        <taxon>Bacteroidota</taxon>
        <taxon>Bacteroidia</taxon>
        <taxon>Bacteroidales</taxon>
        <taxon>Bacteroidaceae</taxon>
        <taxon>Bacteroides</taxon>
    </lineage>
</organism>
<evidence type="ECO:0000313" key="9">
    <source>
        <dbReference type="Proteomes" id="UP000286114"/>
    </source>
</evidence>
<evidence type="ECO:0000313" key="10">
    <source>
        <dbReference type="Proteomes" id="UP000433928"/>
    </source>
</evidence>
<evidence type="ECO:0000313" key="2">
    <source>
        <dbReference type="EMBL" id="RGI73856.1"/>
    </source>
</evidence>
<dbReference type="EMBL" id="QSOF01000022">
    <property type="protein sequence ID" value="RGI73856.1"/>
    <property type="molecule type" value="Genomic_DNA"/>
</dbReference>
<sequence>MPDKQARALQMQQDDCQQNQDNSLCCVYYISRAWEEVTTEPVQHSKNRLLISVIKRKSV</sequence>